<reference evidence="3" key="1">
    <citation type="journal article" date="2022" name="bioRxiv">
        <title>Sequencing and chromosome-scale assembly of the giantPleurodeles waltlgenome.</title>
        <authorList>
            <person name="Brown T."/>
            <person name="Elewa A."/>
            <person name="Iarovenko S."/>
            <person name="Subramanian E."/>
            <person name="Araus A.J."/>
            <person name="Petzold A."/>
            <person name="Susuki M."/>
            <person name="Suzuki K.-i.T."/>
            <person name="Hayashi T."/>
            <person name="Toyoda A."/>
            <person name="Oliveira C."/>
            <person name="Osipova E."/>
            <person name="Leigh N.D."/>
            <person name="Simon A."/>
            <person name="Yun M.H."/>
        </authorList>
    </citation>
    <scope>NUCLEOTIDE SEQUENCE</scope>
    <source>
        <strain evidence="3">20211129_DDA</strain>
        <tissue evidence="3">Liver</tissue>
    </source>
</reference>
<keyword evidence="1" id="KW-0175">Coiled coil</keyword>
<comment type="caution">
    <text evidence="3">The sequence shown here is derived from an EMBL/GenBank/DDBJ whole genome shotgun (WGS) entry which is preliminary data.</text>
</comment>
<evidence type="ECO:0000313" key="3">
    <source>
        <dbReference type="EMBL" id="KAJ1091065.1"/>
    </source>
</evidence>
<feature type="compositionally biased region" description="Basic and acidic residues" evidence="2">
    <location>
        <begin position="1"/>
        <end position="20"/>
    </location>
</feature>
<organism evidence="3 4">
    <name type="scientific">Pleurodeles waltl</name>
    <name type="common">Iberian ribbed newt</name>
    <dbReference type="NCBI Taxonomy" id="8319"/>
    <lineage>
        <taxon>Eukaryota</taxon>
        <taxon>Metazoa</taxon>
        <taxon>Chordata</taxon>
        <taxon>Craniata</taxon>
        <taxon>Vertebrata</taxon>
        <taxon>Euteleostomi</taxon>
        <taxon>Amphibia</taxon>
        <taxon>Batrachia</taxon>
        <taxon>Caudata</taxon>
        <taxon>Salamandroidea</taxon>
        <taxon>Salamandridae</taxon>
        <taxon>Pleurodelinae</taxon>
        <taxon>Pleurodeles</taxon>
    </lineage>
</organism>
<dbReference type="AlphaFoldDB" id="A0AAV7LHJ8"/>
<proteinExistence type="predicted"/>
<sequence>MPSEKRCDDRAADSRARKDGQTGMSTHIVISATIPIASTSTNQLTGFFHFISNQKAQFEKEVADLQEQHVATEERYLLTSIKTKINGYHDVMQRGGNHLGKYAVAPVYGEGERLGTSLAASLQPCRDSNVVLEVLDEQGQSVHTTEAEADCFHRYCTALYTAHQTVDDSTDDHLADKAL</sequence>
<name>A0AAV7LHJ8_PLEWA</name>
<evidence type="ECO:0000256" key="2">
    <source>
        <dbReference type="SAM" id="MobiDB-lite"/>
    </source>
</evidence>
<protein>
    <submittedName>
        <fullName evidence="3">Uncharacterized protein</fullName>
    </submittedName>
</protein>
<dbReference type="EMBL" id="JANPWB010000015">
    <property type="protein sequence ID" value="KAJ1091065.1"/>
    <property type="molecule type" value="Genomic_DNA"/>
</dbReference>
<feature type="region of interest" description="Disordered" evidence="2">
    <location>
        <begin position="1"/>
        <end position="22"/>
    </location>
</feature>
<evidence type="ECO:0000256" key="1">
    <source>
        <dbReference type="SAM" id="Coils"/>
    </source>
</evidence>
<evidence type="ECO:0000313" key="4">
    <source>
        <dbReference type="Proteomes" id="UP001066276"/>
    </source>
</evidence>
<feature type="coiled-coil region" evidence="1">
    <location>
        <begin position="48"/>
        <end position="75"/>
    </location>
</feature>
<dbReference type="Proteomes" id="UP001066276">
    <property type="component" value="Chromosome 11"/>
</dbReference>
<gene>
    <name evidence="3" type="ORF">NDU88_004193</name>
</gene>
<keyword evidence="4" id="KW-1185">Reference proteome</keyword>
<accession>A0AAV7LHJ8</accession>